<dbReference type="InterPro" id="IPR056948">
    <property type="entry name" value="PNGaseA_N"/>
</dbReference>
<dbReference type="Proteomes" id="UP000001805">
    <property type="component" value="Chromosome 2, Linkage Group V"/>
</dbReference>
<dbReference type="InParanoid" id="Q1K6H1"/>
<dbReference type="Pfam" id="PF12222">
    <property type="entry name" value="PNGaseA"/>
    <property type="match status" value="1"/>
</dbReference>
<dbReference type="EMBL" id="CM002240">
    <property type="protein sequence ID" value="EAA29950.1"/>
    <property type="molecule type" value="Genomic_DNA"/>
</dbReference>
<sequence length="821" mass="88659">MANAVSDQGQFLRPLLYPGNPASSVSTAHGLRSSTSVVPRSGTYGTMNMASRDVEKRPLVVMREELIPRSVKQARTRRVLLSVMWLFASLFLTGFVFHVLGIPSCPRSDIHEQLSPANGTYGHQVEGLHPTESAILGLLKSQQKARQIQPSVTTSSAAAEKTVLRNFEVAPPVLMPYGPADSDGTMPIPAGSTQEACTVLLMRHDFAFSYGVPYIGDYTPPSCKFNRVVMNFTAVSEGRQYDRLALMYLGDTEVWRTSTAEPVAPPGIRWEYLKDMTEYLSLWQQKQKIIFDLGNLVNDKYTGIFNTTLTATFFYSDVATNAAPPSDLIIPISARQSANDAVSQFTLPTQNATNTISNFPLNARRAVFSVSANGQGNEEFWWSNVLQSDTHAFSDTVGELPGYSPFREVQVLIDGQLAGVYWPFPVIFTGGVVPSLHRPIAGIEAFDLKEHEIDITPWLAVLTDGKPHEFTIRIAGINDTASSSSSSGHNAILTDHVNESWYVTGKIFIWTDSDSHSNSIGSNVDNNNDNKFPTIDGLTPLITLSSIRAPPSSSNSSTPESITYTTSVKRSLRVHSSLGTWTQTLSYTNKGLVSAQGYNQFNDMLISGSESSSSSSSFSSSSSTTNDYKTSYTFPLLANSTYSVSPQGNLSISGHLVQGKTVVVSGQMTFPDYDTVAFNGEGNGKKGPRYKESRLETKKEGQAWYQQTGDGKNSTGSGDSKQVFTFGGVEDQGGRGEELYFRDVEARAGRVVRDVKRLGGKDVVGATAGYGEAGAAAVTAGGDDDDDAAGVFGGVPMVGGGGGDGVKRGGAMRMFLGRNRF</sequence>
<accession>Q1K6H1</accession>
<protein>
    <submittedName>
        <fullName evidence="4">Peptide-N4-(N-acetyl-beta-glucosaminyl)asparagine amidase A</fullName>
    </submittedName>
</protein>
<dbReference type="GeneID" id="3875324"/>
<keyword evidence="2" id="KW-1133">Transmembrane helix</keyword>
<keyword evidence="2" id="KW-0812">Transmembrane</keyword>
<feature type="compositionally biased region" description="Polar residues" evidence="1">
    <location>
        <begin position="704"/>
        <end position="721"/>
    </location>
</feature>
<feature type="region of interest" description="Disordered" evidence="1">
    <location>
        <begin position="24"/>
        <end position="48"/>
    </location>
</feature>
<dbReference type="PaxDb" id="5141-EFNCRP00000005864"/>
<dbReference type="AlphaFoldDB" id="Q1K6H1"/>
<dbReference type="OrthoDB" id="1612078at2759"/>
<reference evidence="4 5" key="1">
    <citation type="journal article" date="2003" name="Nature">
        <title>The genome sequence of the filamentous fungus Neurospora crassa.</title>
        <authorList>
            <person name="Galagan J.E."/>
            <person name="Calvo S.E."/>
            <person name="Borkovich K.A."/>
            <person name="Selker E.U."/>
            <person name="Read N.D."/>
            <person name="Jaffe D."/>
            <person name="FitzHugh W."/>
            <person name="Ma L.J."/>
            <person name="Smirnov S."/>
            <person name="Purcell S."/>
            <person name="Rehman B."/>
            <person name="Elkins T."/>
            <person name="Engels R."/>
            <person name="Wang S."/>
            <person name="Nielsen C.B."/>
            <person name="Butler J."/>
            <person name="Endrizzi M."/>
            <person name="Qui D."/>
            <person name="Ianakiev P."/>
            <person name="Bell-Pedersen D."/>
            <person name="Nelson M.A."/>
            <person name="Werner-Washburne M."/>
            <person name="Selitrennikoff C.P."/>
            <person name="Kinsey J.A."/>
            <person name="Braun E.L."/>
            <person name="Zelter A."/>
            <person name="Schulte U."/>
            <person name="Kothe G.O."/>
            <person name="Jedd G."/>
            <person name="Mewes W."/>
            <person name="Staben C."/>
            <person name="Marcotte E."/>
            <person name="Greenberg D."/>
            <person name="Roy A."/>
            <person name="Foley K."/>
            <person name="Naylor J."/>
            <person name="Stange-Thomann N."/>
            <person name="Barrett R."/>
            <person name="Gnerre S."/>
            <person name="Kamal M."/>
            <person name="Kamvysselis M."/>
            <person name="Mauceli E."/>
            <person name="Bielke C."/>
            <person name="Rudd S."/>
            <person name="Frishman D."/>
            <person name="Krystofova S."/>
            <person name="Rasmussen C."/>
            <person name="Metzenberg R.L."/>
            <person name="Perkins D.D."/>
            <person name="Kroken S."/>
            <person name="Cogoni C."/>
            <person name="Macino G."/>
            <person name="Catcheside D."/>
            <person name="Li W."/>
            <person name="Pratt R.J."/>
            <person name="Osmani S.A."/>
            <person name="DeSouza C.P."/>
            <person name="Glass L."/>
            <person name="Orbach M.J."/>
            <person name="Berglund J.A."/>
            <person name="Voelker R."/>
            <person name="Yarden O."/>
            <person name="Plamann M."/>
            <person name="Seiler S."/>
            <person name="Dunlap J."/>
            <person name="Radford A."/>
            <person name="Aramayo R."/>
            <person name="Natvig D.O."/>
            <person name="Alex L.A."/>
            <person name="Mannhaupt G."/>
            <person name="Ebbole D.J."/>
            <person name="Freitag M."/>
            <person name="Paulsen I."/>
            <person name="Sachs M.S."/>
            <person name="Lander E.S."/>
            <person name="Nusbaum C."/>
            <person name="Birren B."/>
        </authorList>
    </citation>
    <scope>NUCLEOTIDE SEQUENCE [LARGE SCALE GENOMIC DNA]</scope>
    <source>
        <strain evidence="5">ATCC 24698 / 74-OR23-1A / CBS 708.71 / DSM 1257 / FGSC 987</strain>
    </source>
</reference>
<keyword evidence="2" id="KW-0472">Membrane</keyword>
<evidence type="ECO:0000256" key="2">
    <source>
        <dbReference type="SAM" id="Phobius"/>
    </source>
</evidence>
<name>Q1K6H1_NEUCR</name>
<organism evidence="4 5">
    <name type="scientific">Neurospora crassa (strain ATCC 24698 / 74-OR23-1A / CBS 708.71 / DSM 1257 / FGSC 987)</name>
    <dbReference type="NCBI Taxonomy" id="367110"/>
    <lineage>
        <taxon>Eukaryota</taxon>
        <taxon>Fungi</taxon>
        <taxon>Dikarya</taxon>
        <taxon>Ascomycota</taxon>
        <taxon>Pezizomycotina</taxon>
        <taxon>Sordariomycetes</taxon>
        <taxon>Sordariomycetidae</taxon>
        <taxon>Sordariales</taxon>
        <taxon>Sordariaceae</taxon>
        <taxon>Neurospora</taxon>
    </lineage>
</organism>
<dbReference type="Pfam" id="PF25156">
    <property type="entry name" value="PNGase_A_C"/>
    <property type="match status" value="1"/>
</dbReference>
<dbReference type="HOGENOM" id="CLU_011027_0_1_1"/>
<dbReference type="RefSeq" id="XP_959186.1">
    <property type="nucleotide sequence ID" value="XM_954093.2"/>
</dbReference>
<dbReference type="InterPro" id="IPR021102">
    <property type="entry name" value="PNGase_A"/>
</dbReference>
<gene>
    <name evidence="4" type="ORF">NCU04643</name>
</gene>
<evidence type="ECO:0000313" key="5">
    <source>
        <dbReference type="Proteomes" id="UP000001805"/>
    </source>
</evidence>
<dbReference type="VEuPathDB" id="FungiDB:NCU04643"/>
<evidence type="ECO:0000313" key="4">
    <source>
        <dbReference type="EMBL" id="EAA29950.1"/>
    </source>
</evidence>
<dbReference type="OMA" id="KFNRVVM"/>
<dbReference type="KEGG" id="ncr:NCU04643"/>
<evidence type="ECO:0000259" key="3">
    <source>
        <dbReference type="Pfam" id="PF12222"/>
    </source>
</evidence>
<feature type="transmembrane region" description="Helical" evidence="2">
    <location>
        <begin position="79"/>
        <end position="100"/>
    </location>
</feature>
<feature type="region of interest" description="Disordered" evidence="1">
    <location>
        <begin position="698"/>
        <end position="721"/>
    </location>
</feature>
<evidence type="ECO:0000256" key="1">
    <source>
        <dbReference type="SAM" id="MobiDB-lite"/>
    </source>
</evidence>
<dbReference type="PANTHER" id="PTHR31104">
    <property type="entry name" value="PEPTIDE-N4-(N-ACETYL-BETA-GLUCOSAMINYL)ASPARAGINE AMIDASE A PROTEIN"/>
    <property type="match status" value="1"/>
</dbReference>
<feature type="domain" description="Peptide N-acetyl-beta-D-glucosaminyl asparaginase amidase A N-terminal" evidence="3">
    <location>
        <begin position="189"/>
        <end position="522"/>
    </location>
</feature>
<proteinExistence type="predicted"/>
<keyword evidence="5" id="KW-1185">Reference proteome</keyword>